<gene>
    <name evidence="1" type="ORF">S2091_0739</name>
</gene>
<organism evidence="1 2">
    <name type="scientific">Solimicrobium silvestre</name>
    <dbReference type="NCBI Taxonomy" id="2099400"/>
    <lineage>
        <taxon>Bacteria</taxon>
        <taxon>Pseudomonadati</taxon>
        <taxon>Pseudomonadota</taxon>
        <taxon>Betaproteobacteria</taxon>
        <taxon>Burkholderiales</taxon>
        <taxon>Oxalobacteraceae</taxon>
        <taxon>Solimicrobium</taxon>
    </lineage>
</organism>
<dbReference type="EMBL" id="PUGF01000002">
    <property type="protein sequence ID" value="PRC94736.1"/>
    <property type="molecule type" value="Genomic_DNA"/>
</dbReference>
<sequence>MKNIHSFVVATVLGLVCFHARAKEVSSHRLCVANDEPVFSCTLQGNTHKMVSLCASPASAQGERTFRYLFGYPSKIELTYPSSDSDADSFTLTHLVYAGATGGSAYAFTNDGYKYILYSIEGTGLKRSGLLVQHVGQLHAASDLNCTPSALVESGDELIPKWKADQDIDAHGLPSTR</sequence>
<protein>
    <submittedName>
        <fullName evidence="1">Uncharacterized protein</fullName>
    </submittedName>
</protein>
<dbReference type="Proteomes" id="UP000237839">
    <property type="component" value="Unassembled WGS sequence"/>
</dbReference>
<comment type="caution">
    <text evidence="1">The sequence shown here is derived from an EMBL/GenBank/DDBJ whole genome shotgun (WGS) entry which is preliminary data.</text>
</comment>
<name>A0A2S9H4D4_9BURK</name>
<proteinExistence type="predicted"/>
<keyword evidence="2" id="KW-1185">Reference proteome</keyword>
<accession>A0A2S9H4D4</accession>
<evidence type="ECO:0000313" key="1">
    <source>
        <dbReference type="EMBL" id="PRC94736.1"/>
    </source>
</evidence>
<reference evidence="1 2" key="1">
    <citation type="submission" date="2018-02" db="EMBL/GenBank/DDBJ databases">
        <title>Solimicrobium silvestre gen. nov., sp. nov., isolated from alpine forest soil.</title>
        <authorList>
            <person name="Margesin R."/>
            <person name="Albuquerque L."/>
            <person name="Zhang D.-C."/>
            <person name="Froufe H.J.C."/>
            <person name="Severino R."/>
            <person name="Roxo I."/>
            <person name="Egas C."/>
            <person name="Da Costa M.S."/>
        </authorList>
    </citation>
    <scope>NUCLEOTIDE SEQUENCE [LARGE SCALE GENOMIC DNA]</scope>
    <source>
        <strain evidence="1 2">S20-91</strain>
    </source>
</reference>
<evidence type="ECO:0000313" key="2">
    <source>
        <dbReference type="Proteomes" id="UP000237839"/>
    </source>
</evidence>
<dbReference type="AlphaFoldDB" id="A0A2S9H4D4"/>